<dbReference type="SUPFAM" id="SSF47694">
    <property type="entry name" value="Cytochrome c oxidase subunit h"/>
    <property type="match status" value="1"/>
</dbReference>
<dbReference type="GO" id="GO:0016972">
    <property type="term" value="F:thiol oxidase activity"/>
    <property type="evidence" value="ECO:0007669"/>
    <property type="project" value="InterPro"/>
</dbReference>
<accession>A0A813C9Y5</accession>
<dbReference type="PANTHER" id="PTHR14165:SF3">
    <property type="entry name" value="MAJOR VAULT PROTEIN"/>
    <property type="match status" value="1"/>
</dbReference>
<dbReference type="Gene3D" id="1.20.120.310">
    <property type="entry name" value="ERV/ALR sulfhydryl oxidase domain"/>
    <property type="match status" value="1"/>
</dbReference>
<dbReference type="InterPro" id="IPR036549">
    <property type="entry name" value="CX6/COA6-like_sf"/>
</dbReference>
<evidence type="ECO:0000256" key="1">
    <source>
        <dbReference type="ARBA" id="ARBA00004173"/>
    </source>
</evidence>
<reference evidence="5" key="1">
    <citation type="submission" date="2021-02" db="EMBL/GenBank/DDBJ databases">
        <authorList>
            <person name="Dougan E. K."/>
            <person name="Rhodes N."/>
            <person name="Thang M."/>
            <person name="Chan C."/>
        </authorList>
    </citation>
    <scope>NUCLEOTIDE SEQUENCE</scope>
</reference>
<dbReference type="SUPFAM" id="SSF117892">
    <property type="entry name" value="Band 7/SPFH domain"/>
    <property type="match status" value="1"/>
</dbReference>
<evidence type="ECO:0000313" key="5">
    <source>
        <dbReference type="EMBL" id="CAE7941785.1"/>
    </source>
</evidence>
<dbReference type="Gene3D" id="3.40.30.10">
    <property type="entry name" value="Glutaredoxin"/>
    <property type="match status" value="1"/>
</dbReference>
<name>A0A813C9Y5_9DINO</name>
<evidence type="ECO:0000259" key="4">
    <source>
        <dbReference type="SMART" id="SM00244"/>
    </source>
</evidence>
<dbReference type="Gene3D" id="1.10.10.140">
    <property type="entry name" value="Cytochrome c oxidase, subunit VIb"/>
    <property type="match status" value="1"/>
</dbReference>
<dbReference type="EMBL" id="CAJNJA010094919">
    <property type="protein sequence ID" value="CAE7941785.1"/>
    <property type="molecule type" value="Genomic_DNA"/>
</dbReference>
<dbReference type="OrthoDB" id="6125719at2759"/>
<dbReference type="CDD" id="cd02961">
    <property type="entry name" value="PDI_a_family"/>
    <property type="match status" value="1"/>
</dbReference>
<dbReference type="InterPro" id="IPR036249">
    <property type="entry name" value="Thioredoxin-like_sf"/>
</dbReference>
<dbReference type="InterPro" id="IPR036774">
    <property type="entry name" value="ERV/ALR_sulphydryl_oxid_sf"/>
</dbReference>
<comment type="caution">
    <text evidence="5">The sequence shown here is derived from an EMBL/GenBank/DDBJ whole genome shotgun (WGS) entry which is preliminary data.</text>
</comment>
<keyword evidence="2" id="KW-0496">Mitochondrion</keyword>
<dbReference type="SUPFAM" id="SSF52833">
    <property type="entry name" value="Thioredoxin-like"/>
    <property type="match status" value="1"/>
</dbReference>
<feature type="region of interest" description="Disordered" evidence="3">
    <location>
        <begin position="686"/>
        <end position="714"/>
    </location>
</feature>
<sequence>MVAITALSWVHAGAAGILNDQRSDVFEICRGPIPEPRFWRASVNPRIAKVKARRGPELTAEIAFEFPKGTLVGQVMGTNCSMLEPEGVLRLQVFEPRKAGPEDAASRETGWVTLSAEAKGGPRFFEFVGLDEADSLSATSGAERCKAEGTDKDSELKSRSERVALAACEEEPRSLCRARGRIVNLDPEMFDEVSTSDELWIVASFTPWCLRCPDYMAYLEAMAQELPHNSPIHFGALNCHFNQKFCVDLGLIGHPMVGLVYGGESLNVSSALSDFLRKRPAAEWRPERWSFAVELSALFALLPHSFRPPGSRRQQPAIAGEASLCVARPSGDTGIMGVGRDRPHMPLGPSGPSVAAVTADAMQGLAETLEIPGVVVTLRQLSALHSWLSLFEDRLPPDSGGMSLKDHVAPELHGLVRYLRDALHSGSAAAASFALCRKEWEIAADPLRKQLLAASDLLRLQAGASLSDCHGPACRAWALLHSLAVWKTSEVSTNHISVESTLKVVANLFSMPSSVLSQTTQAWMPSKSPASWLGYVDESDDIKDALSLAIWRVHGAASARAALECNASTVPDLRWPTGKDCPDCWSRCFRRGRFCWGPWENERQLAAGKVPEGFADASPNHAQVAELLRTRYGGPEHREHAEKAAVSLRPSLLLVFEPRSRNAVSRRLRGISGDWPRQGWIFYGPDDNTRVSPGARRSQVNLEDPPGSQESGSGQERVFHAANLDAVNAAHPHMDDPRFISLTNQSNNCILRFTVFARCARELGEEDTRCKYQYYRAQCACPESQLEDWMEHRARGSCHLDVLPDRGEKIFTSIIDEYRYSDTGIFVICRTMDSLSDEKKCAIKVCGGGCCLGWLIFFIVLGTSVKYVNDRQQVVYISNTGRTTEQGPFTKIIWPTTRHEIRDAIMVTARQYAVLKHERTQLLRHEPGPGQVFMDAWESLVEVKEKIVLQKMEYVRLIDRLTGLERVEGGPQILVPEPREEWPSGVETSIVIGQTNAVLVENKTSGMKRLVTAKGMFVPEPYDRIQSEKNAVLLEPLMYAVVKDHLTGQTRNELGPQLLQVGPYEEMLNVSQKWVLEKDSYLRLVNGQTGEERVERGPAVVVPMPVETAPEGKQKAVYVDSQTAVKVLNRQSGQQRLDTTQGVFIPLPYERILETQRKILVLPHQACVTRDIYGAVTLKTGAGGATAFFLPPYTSLMQFSWSSYSSPVLEDPVPKVSITMIDLRAQKMFFQNEVRTSDNVKLKLEGTIFWQVRDVMRMVSMTSDAPGDISQRARSGMIQEVGRLTLAEFMNGFNNLTQATYDRQVADVFYSDRGVEVQSLEITRFDSVDNATAAVLQEIIKETTLRINELQKQESQNAVNAAKLAADIRLEQQRTALIQTQADNTKLARQFQGQSAGAKLVQSAMAFIAGLNESVPNVTERVELYKLHQTLTARNSDTASLSQGKAQIFMTPDDFNLNLGATHLVQDTTHGKPWNAQLSLIPGDRRNSWLQDRASVYVSFMSSAGKALVDESHRATQ</sequence>
<dbReference type="InterPro" id="IPR001107">
    <property type="entry name" value="Band_7"/>
</dbReference>
<dbReference type="InterPro" id="IPR039059">
    <property type="entry name" value="MVP"/>
</dbReference>
<comment type="subcellular location">
    <subcellularLocation>
        <location evidence="1">Mitochondrion</location>
    </subcellularLocation>
</comment>
<protein>
    <recommendedName>
        <fullName evidence="4">Band 7 domain-containing protein</fullName>
    </recommendedName>
</protein>
<evidence type="ECO:0000256" key="3">
    <source>
        <dbReference type="SAM" id="MobiDB-lite"/>
    </source>
</evidence>
<gene>
    <name evidence="5" type="ORF">SNEC2469_LOCUS34407</name>
</gene>
<dbReference type="GO" id="GO:0005634">
    <property type="term" value="C:nucleus"/>
    <property type="evidence" value="ECO:0007669"/>
    <property type="project" value="TreeGrafter"/>
</dbReference>
<dbReference type="InterPro" id="IPR036013">
    <property type="entry name" value="Band_7/SPFH_dom_sf"/>
</dbReference>
<evidence type="ECO:0000256" key="2">
    <source>
        <dbReference type="ARBA" id="ARBA00023128"/>
    </source>
</evidence>
<dbReference type="Pfam" id="PF01145">
    <property type="entry name" value="Band_7"/>
    <property type="match status" value="1"/>
</dbReference>
<dbReference type="SMART" id="SM00244">
    <property type="entry name" value="PHB"/>
    <property type="match status" value="1"/>
</dbReference>
<dbReference type="PANTHER" id="PTHR14165">
    <property type="entry name" value="MAJOR VAULT PROTEIN"/>
    <property type="match status" value="1"/>
</dbReference>
<keyword evidence="6" id="KW-1185">Reference proteome</keyword>
<feature type="domain" description="Band 7" evidence="4">
    <location>
        <begin position="1115"/>
        <end position="1339"/>
    </location>
</feature>
<organism evidence="5 6">
    <name type="scientific">Symbiodinium necroappetens</name>
    <dbReference type="NCBI Taxonomy" id="1628268"/>
    <lineage>
        <taxon>Eukaryota</taxon>
        <taxon>Sar</taxon>
        <taxon>Alveolata</taxon>
        <taxon>Dinophyceae</taxon>
        <taxon>Suessiales</taxon>
        <taxon>Symbiodiniaceae</taxon>
        <taxon>Symbiodinium</taxon>
    </lineage>
</organism>
<dbReference type="GO" id="GO:0005739">
    <property type="term" value="C:mitochondrion"/>
    <property type="evidence" value="ECO:0007669"/>
    <property type="project" value="UniProtKB-SubCell"/>
</dbReference>
<evidence type="ECO:0000313" key="6">
    <source>
        <dbReference type="Proteomes" id="UP000601435"/>
    </source>
</evidence>
<dbReference type="Proteomes" id="UP000601435">
    <property type="component" value="Unassembled WGS sequence"/>
</dbReference>
<dbReference type="Gene3D" id="3.30.479.30">
    <property type="entry name" value="Band 7 domain"/>
    <property type="match status" value="1"/>
</dbReference>
<dbReference type="CDD" id="cd00926">
    <property type="entry name" value="Cyt_c_Oxidase_VIb"/>
    <property type="match status" value="1"/>
</dbReference>
<proteinExistence type="predicted"/>